<keyword evidence="5 7" id="KW-1133">Transmembrane helix</keyword>
<feature type="transmembrane region" description="Helical" evidence="7">
    <location>
        <begin position="311"/>
        <end position="334"/>
    </location>
</feature>
<dbReference type="Proteomes" id="UP000184263">
    <property type="component" value="Unassembled WGS sequence"/>
</dbReference>
<feature type="transmembrane region" description="Helical" evidence="7">
    <location>
        <begin position="377"/>
        <end position="397"/>
    </location>
</feature>
<evidence type="ECO:0000256" key="4">
    <source>
        <dbReference type="ARBA" id="ARBA00022692"/>
    </source>
</evidence>
<feature type="transmembrane region" description="Helical" evidence="7">
    <location>
        <begin position="403"/>
        <end position="421"/>
    </location>
</feature>
<reference evidence="8 9" key="1">
    <citation type="submission" date="2016-11" db="EMBL/GenBank/DDBJ databases">
        <authorList>
            <person name="Jaros S."/>
            <person name="Januszkiewicz K."/>
            <person name="Wedrychowicz H."/>
        </authorList>
    </citation>
    <scope>NUCLEOTIDE SEQUENCE [LARGE SCALE GENOMIC DNA]</scope>
    <source>
        <strain evidence="8 9">HD4</strain>
    </source>
</reference>
<feature type="transmembrane region" description="Helical" evidence="7">
    <location>
        <begin position="185"/>
        <end position="205"/>
    </location>
</feature>
<evidence type="ECO:0000256" key="5">
    <source>
        <dbReference type="ARBA" id="ARBA00022989"/>
    </source>
</evidence>
<evidence type="ECO:0000313" key="9">
    <source>
        <dbReference type="Proteomes" id="UP000184263"/>
    </source>
</evidence>
<feature type="transmembrane region" description="Helical" evidence="7">
    <location>
        <begin position="49"/>
        <end position="72"/>
    </location>
</feature>
<feature type="transmembrane region" description="Helical" evidence="7">
    <location>
        <begin position="245"/>
        <end position="265"/>
    </location>
</feature>
<dbReference type="AlphaFoldDB" id="A0A1M6S8E7"/>
<keyword evidence="4 7" id="KW-0812">Transmembrane</keyword>
<dbReference type="RefSeq" id="WP_073088291.1">
    <property type="nucleotide sequence ID" value="NZ_FRBC01000003.1"/>
</dbReference>
<keyword evidence="3" id="KW-1003">Cell membrane</keyword>
<evidence type="ECO:0000256" key="2">
    <source>
        <dbReference type="ARBA" id="ARBA00022448"/>
    </source>
</evidence>
<comment type="subcellular location">
    <subcellularLocation>
        <location evidence="1">Cell membrane</location>
        <topology evidence="1">Multi-pass membrane protein</topology>
    </subcellularLocation>
</comment>
<name>A0A1M6S8E7_SELRU</name>
<evidence type="ECO:0000256" key="6">
    <source>
        <dbReference type="ARBA" id="ARBA00023136"/>
    </source>
</evidence>
<dbReference type="GO" id="GO:0042910">
    <property type="term" value="F:xenobiotic transmembrane transporter activity"/>
    <property type="evidence" value="ECO:0007669"/>
    <property type="project" value="InterPro"/>
</dbReference>
<organism evidence="8 9">
    <name type="scientific">Selenomonas ruminantium</name>
    <dbReference type="NCBI Taxonomy" id="971"/>
    <lineage>
        <taxon>Bacteria</taxon>
        <taxon>Bacillati</taxon>
        <taxon>Bacillota</taxon>
        <taxon>Negativicutes</taxon>
        <taxon>Selenomonadales</taxon>
        <taxon>Selenomonadaceae</taxon>
        <taxon>Selenomonas</taxon>
    </lineage>
</organism>
<dbReference type="PANTHER" id="PTHR43549">
    <property type="entry name" value="MULTIDRUG RESISTANCE PROTEIN YPNP-RELATED"/>
    <property type="match status" value="1"/>
</dbReference>
<keyword evidence="6 7" id="KW-0472">Membrane</keyword>
<feature type="transmembrane region" description="Helical" evidence="7">
    <location>
        <begin position="126"/>
        <end position="144"/>
    </location>
</feature>
<feature type="transmembrane region" description="Helical" evidence="7">
    <location>
        <begin position="156"/>
        <end position="179"/>
    </location>
</feature>
<dbReference type="EMBL" id="FRBC01000003">
    <property type="protein sequence ID" value="SHK41003.1"/>
    <property type="molecule type" value="Genomic_DNA"/>
</dbReference>
<proteinExistence type="predicted"/>
<dbReference type="GO" id="GO:0005886">
    <property type="term" value="C:plasma membrane"/>
    <property type="evidence" value="ECO:0007669"/>
    <property type="project" value="UniProtKB-SubCell"/>
</dbReference>
<evidence type="ECO:0000313" key="8">
    <source>
        <dbReference type="EMBL" id="SHK41003.1"/>
    </source>
</evidence>
<protein>
    <submittedName>
        <fullName evidence="8">Na+-driven multidrug efflux pump</fullName>
    </submittedName>
</protein>
<accession>A0A1M6S8E7</accession>
<feature type="transmembrane region" description="Helical" evidence="7">
    <location>
        <begin position="84"/>
        <end position="106"/>
    </location>
</feature>
<evidence type="ECO:0000256" key="7">
    <source>
        <dbReference type="SAM" id="Phobius"/>
    </source>
</evidence>
<keyword evidence="2" id="KW-0813">Transport</keyword>
<feature type="transmembrane region" description="Helical" evidence="7">
    <location>
        <begin position="271"/>
        <end position="290"/>
    </location>
</feature>
<evidence type="ECO:0000256" key="3">
    <source>
        <dbReference type="ARBA" id="ARBA00022475"/>
    </source>
</evidence>
<sequence>MDAALIVRHVSASILAMLGAMAGSLANSALAGVFFGAAGLAVMSVVMPFYFLFSVVGSLVGVGGATTAAYFLGRDDTEGADRSFSLAVWLGLLFSFLLGLIGSIWLQDILYVFGTTDEIYEAAYEYGLVYLWGGFGTALFYLPFNFLRLSGRLRLIIGLFLALAVVNIVLDLFFIQVLAVGIAGIAWGTVLASILISWLGLHAVLRGESAFHLVRQLDMSLALRLMQLGSPAAANNLLTFFRLIVLNRLLLATAGEVGLAAFSVVTALENFSLIILSGLAQGSASFISVLTREFDTVSVRRIEYEVHRIGLVLIGLMTAVILLFPAEIVSLFGLKGSELAAASEAVCIFAFSLLPSVCCYLMFFYYQAAGFTGLANVLVFSRSFLFILLPAWLLASVYGMKGIWWSFTIASLSPIIIMLLVKPFYVRRGYAGFLLQDLTAERTGTYLSFSVKADTEAVVAKMDEVEAFCETNALTGKETMLVRMAMEEMLLSIKDHSCQSDEAVMDGRVLLMEKAGKKAGKKAIVLRIRNTGRMFNPLEYYGRVQEKDPLALQDALGIAMVMKAADVIHYKTTFGINNLMVMIYRK</sequence>
<feature type="transmembrane region" description="Helical" evidence="7">
    <location>
        <begin position="340"/>
        <end position="365"/>
    </location>
</feature>
<dbReference type="InterPro" id="IPR052031">
    <property type="entry name" value="Membrane_Transporter-Flippase"/>
</dbReference>
<feature type="transmembrane region" description="Helical" evidence="7">
    <location>
        <begin position="12"/>
        <end position="43"/>
    </location>
</feature>
<evidence type="ECO:0000256" key="1">
    <source>
        <dbReference type="ARBA" id="ARBA00004651"/>
    </source>
</evidence>
<dbReference type="PANTHER" id="PTHR43549:SF2">
    <property type="entry name" value="MULTIDRUG RESISTANCE PROTEIN NORM-RELATED"/>
    <property type="match status" value="1"/>
</dbReference>
<dbReference type="GO" id="GO:0015297">
    <property type="term" value="F:antiporter activity"/>
    <property type="evidence" value="ECO:0007669"/>
    <property type="project" value="InterPro"/>
</dbReference>
<dbReference type="Pfam" id="PF01554">
    <property type="entry name" value="MatE"/>
    <property type="match status" value="2"/>
</dbReference>
<dbReference type="InterPro" id="IPR002528">
    <property type="entry name" value="MATE_fam"/>
</dbReference>
<gene>
    <name evidence="8" type="ORF">SAMN05216582_103175</name>
</gene>
<dbReference type="OrthoDB" id="2029091at2"/>